<comment type="caution">
    <text evidence="1">The sequence shown here is derived from an EMBL/GenBank/DDBJ whole genome shotgun (WGS) entry which is preliminary data.</text>
</comment>
<sequence>MPRFFVYRPHVPLHLQKLSVGSESIASLRDWQTRFVQSRTDKGLSPHHVHVTRMFPIRGEALLDNGSIYWVIKGLIQCRNPIEGLEETTKNGHRACAIMMSPTLIPVVPTPRRAFQGWRYLNPEDAPKDLEGPNSGEDLPPELRMKLVNLGAW</sequence>
<evidence type="ECO:0000313" key="1">
    <source>
        <dbReference type="EMBL" id="RKQ72123.1"/>
    </source>
</evidence>
<dbReference type="PIRSF" id="PIRSF032025">
    <property type="entry name" value="UCP032025"/>
    <property type="match status" value="1"/>
</dbReference>
<dbReference type="Pfam" id="PF07370">
    <property type="entry name" value="DUF1489"/>
    <property type="match status" value="1"/>
</dbReference>
<organism evidence="1 2">
    <name type="scientific">Litorimonas taeanensis</name>
    <dbReference type="NCBI Taxonomy" id="568099"/>
    <lineage>
        <taxon>Bacteria</taxon>
        <taxon>Pseudomonadati</taxon>
        <taxon>Pseudomonadota</taxon>
        <taxon>Alphaproteobacteria</taxon>
        <taxon>Maricaulales</taxon>
        <taxon>Robiginitomaculaceae</taxon>
    </lineage>
</organism>
<evidence type="ECO:0008006" key="3">
    <source>
        <dbReference type="Google" id="ProtNLM"/>
    </source>
</evidence>
<gene>
    <name evidence="1" type="ORF">DES40_1460</name>
</gene>
<proteinExistence type="predicted"/>
<accession>A0A420WM77</accession>
<keyword evidence="2" id="KW-1185">Reference proteome</keyword>
<protein>
    <recommendedName>
        <fullName evidence="3">DUF1489 family protein</fullName>
    </recommendedName>
</protein>
<dbReference type="AlphaFoldDB" id="A0A420WM77"/>
<dbReference type="Proteomes" id="UP000282211">
    <property type="component" value="Unassembled WGS sequence"/>
</dbReference>
<dbReference type="InParanoid" id="A0A420WM77"/>
<dbReference type="EMBL" id="RBII01000001">
    <property type="protein sequence ID" value="RKQ72123.1"/>
    <property type="molecule type" value="Genomic_DNA"/>
</dbReference>
<name>A0A420WM77_9PROT</name>
<evidence type="ECO:0000313" key="2">
    <source>
        <dbReference type="Proteomes" id="UP000282211"/>
    </source>
</evidence>
<dbReference type="RefSeq" id="WP_233345487.1">
    <property type="nucleotide sequence ID" value="NZ_RBII01000001.1"/>
</dbReference>
<reference evidence="1 2" key="1">
    <citation type="submission" date="2018-10" db="EMBL/GenBank/DDBJ databases">
        <title>Genomic Encyclopedia of Type Strains, Phase IV (KMG-IV): sequencing the most valuable type-strain genomes for metagenomic binning, comparative biology and taxonomic classification.</title>
        <authorList>
            <person name="Goeker M."/>
        </authorList>
    </citation>
    <scope>NUCLEOTIDE SEQUENCE [LARGE SCALE GENOMIC DNA]</scope>
    <source>
        <strain evidence="1 2">DSM 22008</strain>
    </source>
</reference>
<dbReference type="InterPro" id="IPR008320">
    <property type="entry name" value="UCP032025"/>
</dbReference>